<sequence length="125" mass="14339">MKKAILYVLEIGISLKERNRENPTARVLARRQELSQGECTGLWARPSVWAQLWRAKRRAPCDRPVSTSRGAGGQGRGERPKVPSLSCHKWSQLRRSECRIWEGRKARHINELLFFFLEGGGGREI</sequence>
<protein>
    <submittedName>
        <fullName evidence="2">Uncharacterized protein</fullName>
    </submittedName>
</protein>
<dbReference type="EMBL" id="JABWUV010000010">
    <property type="protein sequence ID" value="KAF6324933.1"/>
    <property type="molecule type" value="Genomic_DNA"/>
</dbReference>
<accession>A0A7J7VIJ3</accession>
<dbReference type="AlphaFoldDB" id="A0A7J7VIJ3"/>
<evidence type="ECO:0000313" key="3">
    <source>
        <dbReference type="Proteomes" id="UP000527355"/>
    </source>
</evidence>
<keyword evidence="3" id="KW-1185">Reference proteome</keyword>
<name>A0A7J7VIJ3_MYOMY</name>
<dbReference type="Proteomes" id="UP000527355">
    <property type="component" value="Unassembled WGS sequence"/>
</dbReference>
<feature type="region of interest" description="Disordered" evidence="1">
    <location>
        <begin position="59"/>
        <end position="84"/>
    </location>
</feature>
<comment type="caution">
    <text evidence="2">The sequence shown here is derived from an EMBL/GenBank/DDBJ whole genome shotgun (WGS) entry which is preliminary data.</text>
</comment>
<evidence type="ECO:0000256" key="1">
    <source>
        <dbReference type="SAM" id="MobiDB-lite"/>
    </source>
</evidence>
<evidence type="ECO:0000313" key="2">
    <source>
        <dbReference type="EMBL" id="KAF6324933.1"/>
    </source>
</evidence>
<organism evidence="2 3">
    <name type="scientific">Myotis myotis</name>
    <name type="common">Greater mouse-eared bat</name>
    <name type="synonym">Vespertilio myotis</name>
    <dbReference type="NCBI Taxonomy" id="51298"/>
    <lineage>
        <taxon>Eukaryota</taxon>
        <taxon>Metazoa</taxon>
        <taxon>Chordata</taxon>
        <taxon>Craniata</taxon>
        <taxon>Vertebrata</taxon>
        <taxon>Euteleostomi</taxon>
        <taxon>Mammalia</taxon>
        <taxon>Eutheria</taxon>
        <taxon>Laurasiatheria</taxon>
        <taxon>Chiroptera</taxon>
        <taxon>Yangochiroptera</taxon>
        <taxon>Vespertilionidae</taxon>
        <taxon>Myotis</taxon>
    </lineage>
</organism>
<reference evidence="2 3" key="1">
    <citation type="journal article" date="2020" name="Nature">
        <title>Six reference-quality genomes reveal evolution of bat adaptations.</title>
        <authorList>
            <person name="Jebb D."/>
            <person name="Huang Z."/>
            <person name="Pippel M."/>
            <person name="Hughes G.M."/>
            <person name="Lavrichenko K."/>
            <person name="Devanna P."/>
            <person name="Winkler S."/>
            <person name="Jermiin L.S."/>
            <person name="Skirmuntt E.C."/>
            <person name="Katzourakis A."/>
            <person name="Burkitt-Gray L."/>
            <person name="Ray D.A."/>
            <person name="Sullivan K.A.M."/>
            <person name="Roscito J.G."/>
            <person name="Kirilenko B.M."/>
            <person name="Davalos L.M."/>
            <person name="Corthals A.P."/>
            <person name="Power M.L."/>
            <person name="Jones G."/>
            <person name="Ransome R.D."/>
            <person name="Dechmann D.K.N."/>
            <person name="Locatelli A.G."/>
            <person name="Puechmaille S.J."/>
            <person name="Fedrigo O."/>
            <person name="Jarvis E.D."/>
            <person name="Hiller M."/>
            <person name="Vernes S.C."/>
            <person name="Myers E.W."/>
            <person name="Teeling E.C."/>
        </authorList>
    </citation>
    <scope>NUCLEOTIDE SEQUENCE [LARGE SCALE GENOMIC DNA]</scope>
    <source>
        <strain evidence="2">MMyoMyo1</strain>
        <tissue evidence="2">Flight muscle</tissue>
    </source>
</reference>
<gene>
    <name evidence="2" type="ORF">mMyoMyo1_008382</name>
</gene>
<proteinExistence type="predicted"/>